<feature type="compositionally biased region" description="Low complexity" evidence="4">
    <location>
        <begin position="1"/>
        <end position="11"/>
    </location>
</feature>
<evidence type="ECO:0000313" key="6">
    <source>
        <dbReference type="EMBL" id="SBW17072.1"/>
    </source>
</evidence>
<evidence type="ECO:0000256" key="3">
    <source>
        <dbReference type="ARBA" id="ARBA00022840"/>
    </source>
</evidence>
<feature type="domain" description="ABC transporter" evidence="5">
    <location>
        <begin position="63"/>
        <end position="284"/>
    </location>
</feature>
<keyword evidence="3" id="KW-0067">ATP-binding</keyword>
<reference evidence="7" key="1">
    <citation type="submission" date="2016-02" db="EMBL/GenBank/DDBJ databases">
        <authorList>
            <person name="Wibberg D."/>
        </authorList>
    </citation>
    <scope>NUCLEOTIDE SEQUENCE [LARGE SCALE GENOMIC DNA]</scope>
</reference>
<dbReference type="PANTHER" id="PTHR42788">
    <property type="entry name" value="TAURINE IMPORT ATP-BINDING PROTEIN-RELATED"/>
    <property type="match status" value="1"/>
</dbReference>
<dbReference type="InterPro" id="IPR017871">
    <property type="entry name" value="ABC_transporter-like_CS"/>
</dbReference>
<dbReference type="GO" id="GO:0016887">
    <property type="term" value="F:ATP hydrolysis activity"/>
    <property type="evidence" value="ECO:0007669"/>
    <property type="project" value="InterPro"/>
</dbReference>
<proteinExistence type="predicted"/>
<protein>
    <submittedName>
        <fullName evidence="6">Taurine-transporting ATPase</fullName>
        <ecNumber evidence="6">3.6.3.36</ecNumber>
    </submittedName>
</protein>
<evidence type="ECO:0000259" key="5">
    <source>
        <dbReference type="PROSITE" id="PS50893"/>
    </source>
</evidence>
<sequence>MAADAAMMLDAQSYDPGQRPFGRSFRRTRSEGPGVADDSELPAVRQPAVRHDPGAPAPAGIALAFTGVGKIFPDGTEALRDISFTVGDGEFVAVVGPSGSGKSTLLRIASALTEPSYGTVAVSTAVPGYVFQDPTLLPWRSVEGNVGLLAQLDGVPKPERRRLVAEAISLAGLAGFERHRPTALSGGMRMRVSLARALTVRPSLFLFDEPFSALDEITRQRLGQEVLRLYGQERFAGLFITHSVVESVWLASRVVVLSTRPGRVLAEIDVPFDYPRQVELRFDAAFGRTARTVSEALRESFA</sequence>
<dbReference type="Gene3D" id="3.40.50.300">
    <property type="entry name" value="P-loop containing nucleotide triphosphate hydrolases"/>
    <property type="match status" value="1"/>
</dbReference>
<dbReference type="PROSITE" id="PS00211">
    <property type="entry name" value="ABC_TRANSPORTER_1"/>
    <property type="match status" value="1"/>
</dbReference>
<dbReference type="AlphaFoldDB" id="A0A1C3NSS5"/>
<keyword evidence="6" id="KW-0378">Hydrolase</keyword>
<evidence type="ECO:0000256" key="1">
    <source>
        <dbReference type="ARBA" id="ARBA00022448"/>
    </source>
</evidence>
<feature type="region of interest" description="Disordered" evidence="4">
    <location>
        <begin position="1"/>
        <end position="42"/>
    </location>
</feature>
<evidence type="ECO:0000256" key="4">
    <source>
        <dbReference type="SAM" id="MobiDB-lite"/>
    </source>
</evidence>
<dbReference type="CDD" id="cd03293">
    <property type="entry name" value="ABC_NrtD_SsuB_transporters"/>
    <property type="match status" value="1"/>
</dbReference>
<dbReference type="InterPro" id="IPR003439">
    <property type="entry name" value="ABC_transporter-like_ATP-bd"/>
</dbReference>
<gene>
    <name evidence="6" type="ORF">FDG2_0050</name>
</gene>
<dbReference type="SMART" id="SM00382">
    <property type="entry name" value="AAA"/>
    <property type="match status" value="1"/>
</dbReference>
<dbReference type="GO" id="GO:0005524">
    <property type="term" value="F:ATP binding"/>
    <property type="evidence" value="ECO:0007669"/>
    <property type="project" value="UniProtKB-KW"/>
</dbReference>
<dbReference type="InterPro" id="IPR050166">
    <property type="entry name" value="ABC_transporter_ATP-bind"/>
</dbReference>
<dbReference type="PROSITE" id="PS50893">
    <property type="entry name" value="ABC_TRANSPORTER_2"/>
    <property type="match status" value="1"/>
</dbReference>
<evidence type="ECO:0000256" key="2">
    <source>
        <dbReference type="ARBA" id="ARBA00022741"/>
    </source>
</evidence>
<dbReference type="Proteomes" id="UP000199013">
    <property type="component" value="Unassembled WGS sequence"/>
</dbReference>
<dbReference type="EC" id="3.6.3.36" evidence="6"/>
<dbReference type="SUPFAM" id="SSF52540">
    <property type="entry name" value="P-loop containing nucleoside triphosphate hydrolases"/>
    <property type="match status" value="1"/>
</dbReference>
<name>A0A1C3NSS5_9ACTN</name>
<dbReference type="Pfam" id="PF00005">
    <property type="entry name" value="ABC_tran"/>
    <property type="match status" value="1"/>
</dbReference>
<keyword evidence="7" id="KW-1185">Reference proteome</keyword>
<organism evidence="6 7">
    <name type="scientific">Candidatus Protofrankia californiensis</name>
    <dbReference type="NCBI Taxonomy" id="1839754"/>
    <lineage>
        <taxon>Bacteria</taxon>
        <taxon>Bacillati</taxon>
        <taxon>Actinomycetota</taxon>
        <taxon>Actinomycetes</taxon>
        <taxon>Frankiales</taxon>
        <taxon>Frankiaceae</taxon>
        <taxon>Protofrankia</taxon>
    </lineage>
</organism>
<dbReference type="InterPro" id="IPR027417">
    <property type="entry name" value="P-loop_NTPase"/>
</dbReference>
<dbReference type="EMBL" id="FLUV01000020">
    <property type="protein sequence ID" value="SBW17072.1"/>
    <property type="molecule type" value="Genomic_DNA"/>
</dbReference>
<evidence type="ECO:0000313" key="7">
    <source>
        <dbReference type="Proteomes" id="UP000199013"/>
    </source>
</evidence>
<keyword evidence="1" id="KW-0813">Transport</keyword>
<accession>A0A1C3NSS5</accession>
<dbReference type="InterPro" id="IPR003593">
    <property type="entry name" value="AAA+_ATPase"/>
</dbReference>
<keyword evidence="2" id="KW-0547">Nucleotide-binding</keyword>
<dbReference type="PANTHER" id="PTHR42788:SF13">
    <property type="entry name" value="ALIPHATIC SULFONATES IMPORT ATP-BINDING PROTEIN SSUB"/>
    <property type="match status" value="1"/>
</dbReference>